<sequence length="154" mass="17155">MKPFFIPPAVSTLFSLLPQYPHSLIFTRALNLALKDKLRGDVWSPLHGKQVCIHVSDAGIAFHFTLTANGLAARQAVAQPDLTIRASAQDFILLALRKEDPDTLFFCRRLVMEGDTELGLLAKNTLDGMELPPMDFRSLLPARLFGQIRTRLLA</sequence>
<evidence type="ECO:0000259" key="2">
    <source>
        <dbReference type="Pfam" id="PF02036"/>
    </source>
</evidence>
<dbReference type="InterPro" id="IPR036527">
    <property type="entry name" value="SCP2_sterol-bd_dom_sf"/>
</dbReference>
<keyword evidence="1" id="KW-0831">Ubiquinone biosynthesis</keyword>
<organism evidence="3 4">
    <name type="scientific">Sulfurimicrobium lacus</name>
    <dbReference type="NCBI Taxonomy" id="2715678"/>
    <lineage>
        <taxon>Bacteria</taxon>
        <taxon>Pseudomonadati</taxon>
        <taxon>Pseudomonadota</taxon>
        <taxon>Betaproteobacteria</taxon>
        <taxon>Nitrosomonadales</taxon>
        <taxon>Sulfuricellaceae</taxon>
        <taxon>Sulfurimicrobium</taxon>
    </lineage>
</organism>
<keyword evidence="4" id="KW-1185">Reference proteome</keyword>
<dbReference type="InterPro" id="IPR016830">
    <property type="entry name" value="UbiT"/>
</dbReference>
<dbReference type="UniPathway" id="UPA00232"/>
<feature type="domain" description="SCP2" evidence="2">
    <location>
        <begin position="32"/>
        <end position="127"/>
    </location>
</feature>
<dbReference type="SUPFAM" id="SSF55718">
    <property type="entry name" value="SCP-like"/>
    <property type="match status" value="1"/>
</dbReference>
<name>A0A6F8VG65_9PROT</name>
<dbReference type="Gene3D" id="3.30.1050.10">
    <property type="entry name" value="SCP2 sterol-binding domain"/>
    <property type="match status" value="1"/>
</dbReference>
<dbReference type="RefSeq" id="WP_173066887.1">
    <property type="nucleotide sequence ID" value="NZ_AP022853.1"/>
</dbReference>
<dbReference type="InterPro" id="IPR003033">
    <property type="entry name" value="SCP2_sterol-bd_dom"/>
</dbReference>
<dbReference type="KEGG" id="slac:SKTS_29830"/>
<evidence type="ECO:0000313" key="4">
    <source>
        <dbReference type="Proteomes" id="UP000502260"/>
    </source>
</evidence>
<dbReference type="AlphaFoldDB" id="A0A6F8VG65"/>
<dbReference type="EMBL" id="AP022853">
    <property type="protein sequence ID" value="BCB28097.1"/>
    <property type="molecule type" value="Genomic_DNA"/>
</dbReference>
<dbReference type="GO" id="GO:0006744">
    <property type="term" value="P:ubiquinone biosynthetic process"/>
    <property type="evidence" value="ECO:0007669"/>
    <property type="project" value="UniProtKB-UniRule"/>
</dbReference>
<comment type="pathway">
    <text evidence="1">Cofactor biosynthesis; ubiquinone biosynthesis.</text>
</comment>
<comment type="function">
    <text evidence="1">Required for O(2)-independent ubiquinone (coenzyme Q) biosynthesis. Likely functions as an accessory factor.</text>
</comment>
<dbReference type="Pfam" id="PF02036">
    <property type="entry name" value="SCP2"/>
    <property type="match status" value="1"/>
</dbReference>
<dbReference type="Proteomes" id="UP000502260">
    <property type="component" value="Chromosome"/>
</dbReference>
<accession>A0A6F8VG65</accession>
<reference evidence="4" key="1">
    <citation type="submission" date="2020-03" db="EMBL/GenBank/DDBJ databases">
        <title>Complete genome sequence of sulfur-oxidizing bacterium skT11.</title>
        <authorList>
            <person name="Kanda M."/>
            <person name="Kojima H."/>
            <person name="Fukui M."/>
        </authorList>
    </citation>
    <scope>NUCLEOTIDE SEQUENCE [LARGE SCALE GENOMIC DNA]</scope>
    <source>
        <strain evidence="4">skT11</strain>
    </source>
</reference>
<protein>
    <recommendedName>
        <fullName evidence="1">Ubiquinone biosynthesis accessory factor UbiT</fullName>
    </recommendedName>
</protein>
<evidence type="ECO:0000256" key="1">
    <source>
        <dbReference type="HAMAP-Rule" id="MF_02231"/>
    </source>
</evidence>
<comment type="similarity">
    <text evidence="1">Belongs to the UbiT family.</text>
</comment>
<proteinExistence type="inferred from homology"/>
<evidence type="ECO:0000313" key="3">
    <source>
        <dbReference type="EMBL" id="BCB28097.1"/>
    </source>
</evidence>
<dbReference type="HAMAP" id="MF_02231">
    <property type="entry name" value="UbiT"/>
    <property type="match status" value="1"/>
</dbReference>
<gene>
    <name evidence="1" type="primary">ubiT</name>
    <name evidence="3" type="ORF">SKTS_29830</name>
</gene>